<gene>
    <name evidence="3" type="ordered locus">Niako_2778</name>
</gene>
<evidence type="ECO:0000256" key="1">
    <source>
        <dbReference type="SAM" id="SignalP"/>
    </source>
</evidence>
<dbReference type="STRING" id="700598.Niako_2778"/>
<dbReference type="GO" id="GO:0016491">
    <property type="term" value="F:oxidoreductase activity"/>
    <property type="evidence" value="ECO:0007669"/>
    <property type="project" value="InterPro"/>
</dbReference>
<dbReference type="InterPro" id="IPR013766">
    <property type="entry name" value="Thioredoxin_domain"/>
</dbReference>
<dbReference type="PATRIC" id="fig|700598.3.peg.2857"/>
<dbReference type="InterPro" id="IPR000866">
    <property type="entry name" value="AhpC/TSA"/>
</dbReference>
<dbReference type="InterPro" id="IPR022742">
    <property type="entry name" value="Hydrolase_4"/>
</dbReference>
<dbReference type="eggNOG" id="COG0526">
    <property type="taxonomic scope" value="Bacteria"/>
</dbReference>
<dbReference type="Pfam" id="PF00578">
    <property type="entry name" value="AhpC-TSA"/>
    <property type="match status" value="1"/>
</dbReference>
<dbReference type="OrthoDB" id="634996at2"/>
<dbReference type="HOGENOM" id="CLU_297157_0_0_10"/>
<keyword evidence="1" id="KW-0732">Signal</keyword>
<protein>
    <submittedName>
        <fullName evidence="3">Alkyl hydroperoxide reductase/ Thiol specific antioxidant/ Mal allergen</fullName>
    </submittedName>
</protein>
<dbReference type="CDD" id="cd02966">
    <property type="entry name" value="TlpA_like_family"/>
    <property type="match status" value="1"/>
</dbReference>
<evidence type="ECO:0000313" key="3">
    <source>
        <dbReference type="EMBL" id="AEV99112.1"/>
    </source>
</evidence>
<sequence length="1014" mass="114381">MKLVTMICCLLTMQAIAQTNGHVFNVLPALPSPGSTITVTYKNKGTVLEGSKHINGVLYSFSKFKWHADDLTLSWKDTAWTGTFKLPEGCAFITCVFQSDSLIDKGGKWPYSWLLSDAARRQLPGAYYAWGTLRSRSFRNNQPFQVDTAAYIEDEVTRMWLRYENRDHPESKPFIFKKALTLYKKTSTDSAVDNNIRKEVQAILGMPNTTEQTWIDAADVYATVLNDKAAADSIQQLILQKYPKGISARDKAILLLTREPDQLKKTKDFDQFIIDFPPAAFAEVETNISNLWYNKLFRTAVYTPIIKDSNYSNLFKYLPVVPTSELATFYHHMVEIPHDQKKMQLSTLLMLSDTLVKQIMGRPADGVYSPLQWKEVLIKQQTLTLFTHAQLLYESKQPQKAFAFASMINPANIYSYKKADFADLYVRLLIANGKKKEVIPYLLKAAHENALTTYALELLKKDYTAKNKTSDGFEAWVESLKSKDTVNASKEDLKKNLVNLPMANFELESAKGGLVNLNKLRGKIVIIDFWATWCGPCKAAMPGMQLAVNKYKADTNVVFYFIATQEFNPEYKSMINKFLAEKKYNFTVLYDGYNADSKHLDIAYARCAKDYHSSGIPMKLIIDQQGRLRWVNNGYKGSPSALADEISYIIETLQKEEKSVSKSHLPPPPAGGEVGGGPYFSTPVFFYNADSSIRFAGTLSQPLQQKATKAVVLVSGTGKQDRDGTMAGHKFFAVIADSLSRQDVAVLRIDDRGTGETTGKYEDATTEDFANDALLAVSYLKNRPDTKNLPVGLLGHSEGGAAIVIAAARSKDVQFIISLSGLATQGLDALLEQNRQLVAMANIPQYDKNRYNNINDRMFHLAYQYANDTSLETKLRGCYASWKEKDNKLVDSLQIKFDHFRFPIESYVRQATGKWYRYHIRFDPAGYISRLHIPILTIYGEKDVLLNAQKNAQNWQNSTTTAHNSHITIKIIPNLNHLLQHCTTCSTTEYAQIPETIAPIVLQEITSWLKNAER</sequence>
<dbReference type="GO" id="GO:0052689">
    <property type="term" value="F:carboxylic ester hydrolase activity"/>
    <property type="evidence" value="ECO:0007669"/>
    <property type="project" value="TreeGrafter"/>
</dbReference>
<evidence type="ECO:0000259" key="2">
    <source>
        <dbReference type="PROSITE" id="PS51352"/>
    </source>
</evidence>
<feature type="signal peptide" evidence="1">
    <location>
        <begin position="1"/>
        <end position="17"/>
    </location>
</feature>
<dbReference type="GO" id="GO:0016209">
    <property type="term" value="F:antioxidant activity"/>
    <property type="evidence" value="ECO:0007669"/>
    <property type="project" value="InterPro"/>
</dbReference>
<dbReference type="SUPFAM" id="SSF53474">
    <property type="entry name" value="alpha/beta-Hydrolases"/>
    <property type="match status" value="1"/>
</dbReference>
<dbReference type="eggNOG" id="COG1073">
    <property type="taxonomic scope" value="Bacteria"/>
</dbReference>
<dbReference type="InterPro" id="IPR029058">
    <property type="entry name" value="AB_hydrolase_fold"/>
</dbReference>
<dbReference type="PANTHER" id="PTHR43265:SF1">
    <property type="entry name" value="ESTERASE ESTD"/>
    <property type="match status" value="1"/>
</dbReference>
<feature type="chain" id="PRO_5003517245" evidence="1">
    <location>
        <begin position="18"/>
        <end position="1014"/>
    </location>
</feature>
<dbReference type="Gene3D" id="3.40.30.10">
    <property type="entry name" value="Glutaredoxin"/>
    <property type="match status" value="1"/>
</dbReference>
<proteinExistence type="predicted"/>
<dbReference type="EMBL" id="CP003178">
    <property type="protein sequence ID" value="AEV99112.1"/>
    <property type="molecule type" value="Genomic_DNA"/>
</dbReference>
<name>G8T8E2_NIAKG</name>
<dbReference type="Gene3D" id="3.40.50.1820">
    <property type="entry name" value="alpha/beta hydrolase"/>
    <property type="match status" value="1"/>
</dbReference>
<dbReference type="InterPro" id="IPR053145">
    <property type="entry name" value="AB_hydrolase_Est10"/>
</dbReference>
<dbReference type="RefSeq" id="WP_014219026.1">
    <property type="nucleotide sequence ID" value="NC_016609.1"/>
</dbReference>
<dbReference type="Proteomes" id="UP000005438">
    <property type="component" value="Chromosome"/>
</dbReference>
<dbReference type="InterPro" id="IPR036249">
    <property type="entry name" value="Thioredoxin-like_sf"/>
</dbReference>
<dbReference type="KEGG" id="nko:Niako_2778"/>
<dbReference type="SUPFAM" id="SSF52833">
    <property type="entry name" value="Thioredoxin-like"/>
    <property type="match status" value="1"/>
</dbReference>
<organism evidence="3 4">
    <name type="scientific">Niastella koreensis (strain DSM 17620 / KACC 11465 / NBRC 106392 / GR20-10)</name>
    <dbReference type="NCBI Taxonomy" id="700598"/>
    <lineage>
        <taxon>Bacteria</taxon>
        <taxon>Pseudomonadati</taxon>
        <taxon>Bacteroidota</taxon>
        <taxon>Chitinophagia</taxon>
        <taxon>Chitinophagales</taxon>
        <taxon>Chitinophagaceae</taxon>
        <taxon>Niastella</taxon>
    </lineage>
</organism>
<dbReference type="Pfam" id="PF12146">
    <property type="entry name" value="Hydrolase_4"/>
    <property type="match status" value="1"/>
</dbReference>
<dbReference type="PANTHER" id="PTHR43265">
    <property type="entry name" value="ESTERASE ESTD"/>
    <property type="match status" value="1"/>
</dbReference>
<feature type="domain" description="Thioredoxin" evidence="2">
    <location>
        <begin position="496"/>
        <end position="655"/>
    </location>
</feature>
<dbReference type="AlphaFoldDB" id="G8T8E2"/>
<evidence type="ECO:0000313" key="4">
    <source>
        <dbReference type="Proteomes" id="UP000005438"/>
    </source>
</evidence>
<reference evidence="3 4" key="1">
    <citation type="submission" date="2011-12" db="EMBL/GenBank/DDBJ databases">
        <title>The complete genome of Niastella koreensis GR20-10.</title>
        <authorList>
            <consortium name="US DOE Joint Genome Institute (JGI-PGF)"/>
            <person name="Lucas S."/>
            <person name="Han J."/>
            <person name="Lapidus A."/>
            <person name="Bruce D."/>
            <person name="Goodwin L."/>
            <person name="Pitluck S."/>
            <person name="Peters L."/>
            <person name="Kyrpides N."/>
            <person name="Mavromatis K."/>
            <person name="Ivanova N."/>
            <person name="Mikhailova N."/>
            <person name="Davenport K."/>
            <person name="Saunders E."/>
            <person name="Detter J.C."/>
            <person name="Tapia R."/>
            <person name="Han C."/>
            <person name="Land M."/>
            <person name="Hauser L."/>
            <person name="Markowitz V."/>
            <person name="Cheng J.-F."/>
            <person name="Hugenholtz P."/>
            <person name="Woyke T."/>
            <person name="Wu D."/>
            <person name="Tindall B."/>
            <person name="Pomrenke H."/>
            <person name="Brambilla E."/>
            <person name="Klenk H.-P."/>
            <person name="Eisen J.A."/>
        </authorList>
    </citation>
    <scope>NUCLEOTIDE SEQUENCE [LARGE SCALE GENOMIC DNA]</scope>
    <source>
        <strain evidence="4">DSM 17620 / KACC 11465 / NBRC 106392 / GR20-10</strain>
    </source>
</reference>
<accession>G8T8E2</accession>
<dbReference type="PROSITE" id="PS51352">
    <property type="entry name" value="THIOREDOXIN_2"/>
    <property type="match status" value="1"/>
</dbReference>